<dbReference type="InterPro" id="IPR005122">
    <property type="entry name" value="Uracil-DNA_glycosylase-like"/>
</dbReference>
<dbReference type="EMBL" id="LSGP01000017">
    <property type="protein sequence ID" value="KYZ76732.1"/>
    <property type="molecule type" value="Genomic_DNA"/>
</dbReference>
<keyword evidence="1" id="KW-0227">DNA damage</keyword>
<accession>A0A154BRZ2</accession>
<dbReference type="STRING" id="1794912.AXX12_09990"/>
<dbReference type="OrthoDB" id="9799921at2"/>
<dbReference type="GO" id="GO:0006285">
    <property type="term" value="P:base-excision repair, AP site formation"/>
    <property type="evidence" value="ECO:0007669"/>
    <property type="project" value="InterPro"/>
</dbReference>
<organism evidence="5 6">
    <name type="scientific">Anaerosporomusa subterranea</name>
    <dbReference type="NCBI Taxonomy" id="1794912"/>
    <lineage>
        <taxon>Bacteria</taxon>
        <taxon>Bacillati</taxon>
        <taxon>Bacillota</taxon>
        <taxon>Negativicutes</taxon>
        <taxon>Acetonemataceae</taxon>
        <taxon>Anaerosporomusa</taxon>
    </lineage>
</organism>
<dbReference type="GO" id="GO:0008263">
    <property type="term" value="F:pyrimidine-specific mismatch base pair DNA N-glycosylase activity"/>
    <property type="evidence" value="ECO:0007669"/>
    <property type="project" value="TreeGrafter"/>
</dbReference>
<dbReference type="InterPro" id="IPR015637">
    <property type="entry name" value="MUG/TDG"/>
</dbReference>
<comment type="caution">
    <text evidence="5">The sequence shown here is derived from an EMBL/GenBank/DDBJ whole genome shotgun (WGS) entry which is preliminary data.</text>
</comment>
<keyword evidence="2" id="KW-0378">Hydrolase</keyword>
<evidence type="ECO:0000256" key="1">
    <source>
        <dbReference type="ARBA" id="ARBA00022763"/>
    </source>
</evidence>
<dbReference type="CDD" id="cd10028">
    <property type="entry name" value="UDG-F2_TDG_MUG"/>
    <property type="match status" value="1"/>
</dbReference>
<dbReference type="GO" id="GO:0004844">
    <property type="term" value="F:uracil DNA N-glycosylase activity"/>
    <property type="evidence" value="ECO:0007669"/>
    <property type="project" value="TreeGrafter"/>
</dbReference>
<gene>
    <name evidence="5" type="ORF">AXX12_09990</name>
</gene>
<keyword evidence="3" id="KW-0234">DNA repair</keyword>
<name>A0A154BRZ2_ANASB</name>
<dbReference type="PANTHER" id="PTHR12159">
    <property type="entry name" value="G/T AND G/U MISMATCH-SPECIFIC DNA GLYCOSYLASE"/>
    <property type="match status" value="1"/>
</dbReference>
<dbReference type="Proteomes" id="UP000076268">
    <property type="component" value="Unassembled WGS sequence"/>
</dbReference>
<evidence type="ECO:0000259" key="4">
    <source>
        <dbReference type="Pfam" id="PF03167"/>
    </source>
</evidence>
<reference evidence="5 6" key="1">
    <citation type="submission" date="2016-02" db="EMBL/GenBank/DDBJ databases">
        <title>Anaerosporomusa subterraneum gen. nov., sp. nov., a spore-forming obligate anaerobe isolated from saprolite.</title>
        <authorList>
            <person name="Choi J.K."/>
            <person name="Shah M."/>
            <person name="Yee N."/>
        </authorList>
    </citation>
    <scope>NUCLEOTIDE SEQUENCE [LARGE SCALE GENOMIC DNA]</scope>
    <source>
        <strain evidence="5 6">RU4</strain>
    </source>
</reference>
<feature type="domain" description="Uracil-DNA glycosylase-like" evidence="4">
    <location>
        <begin position="6"/>
        <end position="152"/>
    </location>
</feature>
<keyword evidence="6" id="KW-1185">Reference proteome</keyword>
<dbReference type="InterPro" id="IPR036895">
    <property type="entry name" value="Uracil-DNA_glycosylase-like_sf"/>
</dbReference>
<proteinExistence type="predicted"/>
<evidence type="ECO:0000256" key="2">
    <source>
        <dbReference type="ARBA" id="ARBA00022801"/>
    </source>
</evidence>
<dbReference type="SUPFAM" id="SSF52141">
    <property type="entry name" value="Uracil-DNA glycosylase-like"/>
    <property type="match status" value="1"/>
</dbReference>
<sequence length="168" mass="18628">MKPVPDIIKPQLSILFIGFNPGLRSAETGKHFAGHSNRFWRLLTESGLTPRQLKPEEGDELLSFGYGITNIVARPSKAASEISKAEYLEGGKVLKRKLATYRPKVACYAGIGVYREFAAKKEVVCGLQHDSIVPGIADFVLPSPSGLNRISLADQLHWYCELRKLTMK</sequence>
<dbReference type="Pfam" id="PF03167">
    <property type="entry name" value="UDG"/>
    <property type="match status" value="1"/>
</dbReference>
<protein>
    <submittedName>
        <fullName evidence="5">DNA glycosylase</fullName>
    </submittedName>
</protein>
<dbReference type="Gene3D" id="3.40.470.10">
    <property type="entry name" value="Uracil-DNA glycosylase-like domain"/>
    <property type="match status" value="1"/>
</dbReference>
<evidence type="ECO:0000313" key="6">
    <source>
        <dbReference type="Proteomes" id="UP000076268"/>
    </source>
</evidence>
<dbReference type="AlphaFoldDB" id="A0A154BRZ2"/>
<dbReference type="RefSeq" id="WP_066242702.1">
    <property type="nucleotide sequence ID" value="NZ_LSGP01000017.1"/>
</dbReference>
<dbReference type="PANTHER" id="PTHR12159:SF9">
    <property type="entry name" value="G_T MISMATCH-SPECIFIC THYMINE DNA GLYCOSYLASE"/>
    <property type="match status" value="1"/>
</dbReference>
<evidence type="ECO:0000256" key="3">
    <source>
        <dbReference type="ARBA" id="ARBA00023204"/>
    </source>
</evidence>
<evidence type="ECO:0000313" key="5">
    <source>
        <dbReference type="EMBL" id="KYZ76732.1"/>
    </source>
</evidence>